<dbReference type="Proteomes" id="UP000270296">
    <property type="component" value="Unassembled WGS sequence"/>
</dbReference>
<organism evidence="3">
    <name type="scientific">Soboliphyme baturini</name>
    <dbReference type="NCBI Taxonomy" id="241478"/>
    <lineage>
        <taxon>Eukaryota</taxon>
        <taxon>Metazoa</taxon>
        <taxon>Ecdysozoa</taxon>
        <taxon>Nematoda</taxon>
        <taxon>Enoplea</taxon>
        <taxon>Dorylaimia</taxon>
        <taxon>Dioctophymatida</taxon>
        <taxon>Dioctophymatoidea</taxon>
        <taxon>Soboliphymatidae</taxon>
        <taxon>Soboliphyme</taxon>
    </lineage>
</organism>
<dbReference type="AlphaFoldDB" id="A0A183JAP2"/>
<protein>
    <submittedName>
        <fullName evidence="1 3">Uncharacterized protein</fullName>
    </submittedName>
</protein>
<evidence type="ECO:0000313" key="1">
    <source>
        <dbReference type="EMBL" id="VDP52903.1"/>
    </source>
</evidence>
<accession>A0A183JAP2</accession>
<sequence>MKGLSTLDWYLSILPREDAVSESYSESMDDVSLESMETPRSRLNSNSFALINGSLMTCSAADADRLSKLRMIQKTRPKPPRKNPRSVVVLAPVSAWSDSNVIDYTLGVDSFFESNVESNRY</sequence>
<keyword evidence="2" id="KW-1185">Reference proteome</keyword>
<reference evidence="1 2" key="2">
    <citation type="submission" date="2018-11" db="EMBL/GenBank/DDBJ databases">
        <authorList>
            <consortium name="Pathogen Informatics"/>
        </authorList>
    </citation>
    <scope>NUCLEOTIDE SEQUENCE [LARGE SCALE GENOMIC DNA]</scope>
</reference>
<evidence type="ECO:0000313" key="3">
    <source>
        <dbReference type="WBParaSite" id="SBAD_0001335401-mRNA-1"/>
    </source>
</evidence>
<dbReference type="WBParaSite" id="SBAD_0001335401-mRNA-1">
    <property type="protein sequence ID" value="SBAD_0001335401-mRNA-1"/>
    <property type="gene ID" value="SBAD_0001335401"/>
</dbReference>
<reference evidence="3" key="1">
    <citation type="submission" date="2016-06" db="UniProtKB">
        <authorList>
            <consortium name="WormBaseParasite"/>
        </authorList>
    </citation>
    <scope>IDENTIFICATION</scope>
</reference>
<proteinExistence type="predicted"/>
<name>A0A183JAP2_9BILA</name>
<gene>
    <name evidence="1" type="ORF">SBAD_LOCUS12940</name>
</gene>
<evidence type="ECO:0000313" key="2">
    <source>
        <dbReference type="Proteomes" id="UP000270296"/>
    </source>
</evidence>
<dbReference type="EMBL" id="UZAM01019450">
    <property type="protein sequence ID" value="VDP52903.1"/>
    <property type="molecule type" value="Genomic_DNA"/>
</dbReference>